<keyword evidence="4" id="KW-0808">Transferase</keyword>
<protein>
    <submittedName>
        <fullName evidence="4">Kinase-like protein</fullName>
    </submittedName>
</protein>
<dbReference type="SUPFAM" id="SSF56112">
    <property type="entry name" value="Protein kinase-like (PK-like)"/>
    <property type="match status" value="1"/>
</dbReference>
<evidence type="ECO:0000313" key="5">
    <source>
        <dbReference type="Proteomes" id="UP000053477"/>
    </source>
</evidence>
<gene>
    <name evidence="4" type="ORF">SCHPADRAFT_344674</name>
</gene>
<proteinExistence type="predicted"/>
<reference evidence="4 5" key="1">
    <citation type="submission" date="2015-04" db="EMBL/GenBank/DDBJ databases">
        <title>Complete genome sequence of Schizopora paradoxa KUC8140, a cosmopolitan wood degrader in East Asia.</title>
        <authorList>
            <consortium name="DOE Joint Genome Institute"/>
            <person name="Min B."/>
            <person name="Park H."/>
            <person name="Jang Y."/>
            <person name="Kim J.-J."/>
            <person name="Kim K.H."/>
            <person name="Pangilinan J."/>
            <person name="Lipzen A."/>
            <person name="Riley R."/>
            <person name="Grigoriev I.V."/>
            <person name="Spatafora J.W."/>
            <person name="Choi I.-G."/>
        </authorList>
    </citation>
    <scope>NUCLEOTIDE SEQUENCE [LARGE SCALE GENOMIC DNA]</scope>
    <source>
        <strain evidence="4 5">KUC8140</strain>
    </source>
</reference>
<dbReference type="GO" id="GO:0004674">
    <property type="term" value="F:protein serine/threonine kinase activity"/>
    <property type="evidence" value="ECO:0007669"/>
    <property type="project" value="TreeGrafter"/>
</dbReference>
<dbReference type="AlphaFoldDB" id="A0A0H2RWP6"/>
<dbReference type="InterPro" id="IPR000719">
    <property type="entry name" value="Prot_kinase_dom"/>
</dbReference>
<dbReference type="Pfam" id="PF00069">
    <property type="entry name" value="Pkinase"/>
    <property type="match status" value="1"/>
</dbReference>
<keyword evidence="1" id="KW-0547">Nucleotide-binding</keyword>
<dbReference type="GO" id="GO:0005524">
    <property type="term" value="F:ATP binding"/>
    <property type="evidence" value="ECO:0007669"/>
    <property type="project" value="UniProtKB-KW"/>
</dbReference>
<sequence length="390" mass="44185">MSSQEAYRALTACEAAFKETQKFIIRQNRDVIDIGRMMRLVSFVTEELRKVEAEQLAEDEERQRRDSLERTFLDKCGVQVDELDYQKVFEVLTSEDSPKLGLKHYKNLKQCNAPNGVGGNAFVCKMMDCDSTSAPSSKLLSAKIFTVNEHVAPDHPKSPVRHRKRILREAKYWHMALQGNGRGKDRIAPLEGVYLCPVSNKFGVPSLVSLWRDDGNLYQYVRATWGKQSDDSERRRLAAEVLEGLAYLHELEVQIVHGDLKSENVLVYRDQNNVTHAQLIDFGSARRTEGHTGLTSTTNPTTELFQAPEIVYPGSTLTVWSDMFAYGYVLLEIIYKVNVQTTFHDVDSKFKNLPKIPGISKDDVALVTRLWCDIPQGRPNALTALSLLQC</sequence>
<dbReference type="PROSITE" id="PS00108">
    <property type="entry name" value="PROTEIN_KINASE_ST"/>
    <property type="match status" value="1"/>
</dbReference>
<dbReference type="SMART" id="SM00220">
    <property type="entry name" value="S_TKc"/>
    <property type="match status" value="1"/>
</dbReference>
<evidence type="ECO:0000259" key="3">
    <source>
        <dbReference type="PROSITE" id="PS50011"/>
    </source>
</evidence>
<dbReference type="Gene3D" id="1.10.510.10">
    <property type="entry name" value="Transferase(Phosphotransferase) domain 1"/>
    <property type="match status" value="1"/>
</dbReference>
<dbReference type="CDD" id="cd00180">
    <property type="entry name" value="PKc"/>
    <property type="match status" value="1"/>
</dbReference>
<dbReference type="InParanoid" id="A0A0H2RWP6"/>
<keyword evidence="4" id="KW-0418">Kinase</keyword>
<dbReference type="Proteomes" id="UP000053477">
    <property type="component" value="Unassembled WGS sequence"/>
</dbReference>
<dbReference type="InterPro" id="IPR051681">
    <property type="entry name" value="Ser/Thr_Kinases-Pseudokinases"/>
</dbReference>
<evidence type="ECO:0000256" key="2">
    <source>
        <dbReference type="ARBA" id="ARBA00022840"/>
    </source>
</evidence>
<dbReference type="InterPro" id="IPR011009">
    <property type="entry name" value="Kinase-like_dom_sf"/>
</dbReference>
<dbReference type="InterPro" id="IPR008271">
    <property type="entry name" value="Ser/Thr_kinase_AS"/>
</dbReference>
<feature type="domain" description="Protein kinase" evidence="3">
    <location>
        <begin position="109"/>
        <end position="390"/>
    </location>
</feature>
<organism evidence="4 5">
    <name type="scientific">Schizopora paradoxa</name>
    <dbReference type="NCBI Taxonomy" id="27342"/>
    <lineage>
        <taxon>Eukaryota</taxon>
        <taxon>Fungi</taxon>
        <taxon>Dikarya</taxon>
        <taxon>Basidiomycota</taxon>
        <taxon>Agaricomycotina</taxon>
        <taxon>Agaricomycetes</taxon>
        <taxon>Hymenochaetales</taxon>
        <taxon>Schizoporaceae</taxon>
        <taxon>Schizopora</taxon>
    </lineage>
</organism>
<dbReference type="STRING" id="27342.A0A0H2RWP6"/>
<dbReference type="EMBL" id="KQ085953">
    <property type="protein sequence ID" value="KLO13863.1"/>
    <property type="molecule type" value="Genomic_DNA"/>
</dbReference>
<accession>A0A0H2RWP6</accession>
<dbReference type="PROSITE" id="PS50011">
    <property type="entry name" value="PROTEIN_KINASE_DOM"/>
    <property type="match status" value="1"/>
</dbReference>
<evidence type="ECO:0000313" key="4">
    <source>
        <dbReference type="EMBL" id="KLO13863.1"/>
    </source>
</evidence>
<dbReference type="PANTHER" id="PTHR44329:SF298">
    <property type="entry name" value="MIXED LINEAGE KINASE DOMAIN-LIKE PROTEIN"/>
    <property type="match status" value="1"/>
</dbReference>
<evidence type="ECO:0000256" key="1">
    <source>
        <dbReference type="ARBA" id="ARBA00022741"/>
    </source>
</evidence>
<keyword evidence="2" id="KW-0067">ATP-binding</keyword>
<dbReference type="PANTHER" id="PTHR44329">
    <property type="entry name" value="SERINE/THREONINE-PROTEIN KINASE TNNI3K-RELATED"/>
    <property type="match status" value="1"/>
</dbReference>
<name>A0A0H2RWP6_9AGAM</name>
<keyword evidence="5" id="KW-1185">Reference proteome</keyword>
<dbReference type="OrthoDB" id="626167at2759"/>